<dbReference type="AlphaFoldDB" id="A0A9J5ZWR6"/>
<accession>A0A9J5ZWR6</accession>
<evidence type="ECO:0000313" key="3">
    <source>
        <dbReference type="Proteomes" id="UP000824120"/>
    </source>
</evidence>
<comment type="caution">
    <text evidence="2">The sequence shown here is derived from an EMBL/GenBank/DDBJ whole genome shotgun (WGS) entry which is preliminary data.</text>
</comment>
<name>A0A9J5ZWR6_SOLCO</name>
<evidence type="ECO:0000313" key="2">
    <source>
        <dbReference type="EMBL" id="KAG5616412.1"/>
    </source>
</evidence>
<dbReference type="Proteomes" id="UP000824120">
    <property type="component" value="Chromosome 3"/>
</dbReference>
<gene>
    <name evidence="2" type="ORF">H5410_016236</name>
</gene>
<keyword evidence="3" id="KW-1185">Reference proteome</keyword>
<sequence>MRTRTIILVHFWRHKVLSWLNLPKTLCNKRVTAFATFAEYLSDQIETSLVDFLPEYLHKKIWSIVVELWQREG</sequence>
<dbReference type="EMBL" id="JACXVP010000003">
    <property type="protein sequence ID" value="KAG5616412.1"/>
    <property type="molecule type" value="Genomic_DNA"/>
</dbReference>
<proteinExistence type="predicted"/>
<protein>
    <submittedName>
        <fullName evidence="2">Uncharacterized protein</fullName>
    </submittedName>
</protein>
<reference evidence="2 3" key="1">
    <citation type="submission" date="2020-09" db="EMBL/GenBank/DDBJ databases">
        <title>De no assembly of potato wild relative species, Solanum commersonii.</title>
        <authorList>
            <person name="Cho K."/>
        </authorList>
    </citation>
    <scope>NUCLEOTIDE SEQUENCE [LARGE SCALE GENOMIC DNA]</scope>
    <source>
        <strain evidence="2">LZ3.2</strain>
        <tissue evidence="2">Leaf</tissue>
    </source>
</reference>
<feature type="signal peptide" evidence="1">
    <location>
        <begin position="1"/>
        <end position="18"/>
    </location>
</feature>
<feature type="chain" id="PRO_5039899855" evidence="1">
    <location>
        <begin position="19"/>
        <end position="73"/>
    </location>
</feature>
<keyword evidence="1" id="KW-0732">Signal</keyword>
<evidence type="ECO:0000256" key="1">
    <source>
        <dbReference type="SAM" id="SignalP"/>
    </source>
</evidence>
<organism evidence="2 3">
    <name type="scientific">Solanum commersonii</name>
    <name type="common">Commerson's wild potato</name>
    <name type="synonym">Commerson's nightshade</name>
    <dbReference type="NCBI Taxonomy" id="4109"/>
    <lineage>
        <taxon>Eukaryota</taxon>
        <taxon>Viridiplantae</taxon>
        <taxon>Streptophyta</taxon>
        <taxon>Embryophyta</taxon>
        <taxon>Tracheophyta</taxon>
        <taxon>Spermatophyta</taxon>
        <taxon>Magnoliopsida</taxon>
        <taxon>eudicotyledons</taxon>
        <taxon>Gunneridae</taxon>
        <taxon>Pentapetalae</taxon>
        <taxon>asterids</taxon>
        <taxon>lamiids</taxon>
        <taxon>Solanales</taxon>
        <taxon>Solanaceae</taxon>
        <taxon>Solanoideae</taxon>
        <taxon>Solaneae</taxon>
        <taxon>Solanum</taxon>
    </lineage>
</organism>